<dbReference type="GO" id="GO:0004515">
    <property type="term" value="F:nicotinate-nucleotide adenylyltransferase activity"/>
    <property type="evidence" value="ECO:0007669"/>
    <property type="project" value="UniProtKB-UniRule"/>
</dbReference>
<dbReference type="InterPro" id="IPR005248">
    <property type="entry name" value="NadD/NMNAT"/>
</dbReference>
<evidence type="ECO:0000259" key="12">
    <source>
        <dbReference type="Pfam" id="PF01467"/>
    </source>
</evidence>
<name>A0A7X0H361_9BACT</name>
<feature type="domain" description="Cytidyltransferase-like" evidence="12">
    <location>
        <begin position="17"/>
        <end position="180"/>
    </location>
</feature>
<keyword evidence="5 11" id="KW-0808">Transferase</keyword>
<dbReference type="AlphaFoldDB" id="A0A7X0H361"/>
<dbReference type="PANTHER" id="PTHR39321">
    <property type="entry name" value="NICOTINATE-NUCLEOTIDE ADENYLYLTRANSFERASE-RELATED"/>
    <property type="match status" value="1"/>
</dbReference>
<comment type="catalytic activity">
    <reaction evidence="10 11">
        <text>nicotinate beta-D-ribonucleotide + ATP + H(+) = deamido-NAD(+) + diphosphate</text>
        <dbReference type="Rhea" id="RHEA:22860"/>
        <dbReference type="ChEBI" id="CHEBI:15378"/>
        <dbReference type="ChEBI" id="CHEBI:30616"/>
        <dbReference type="ChEBI" id="CHEBI:33019"/>
        <dbReference type="ChEBI" id="CHEBI:57502"/>
        <dbReference type="ChEBI" id="CHEBI:58437"/>
        <dbReference type="EC" id="2.7.7.18"/>
    </reaction>
</comment>
<evidence type="ECO:0000256" key="10">
    <source>
        <dbReference type="ARBA" id="ARBA00048721"/>
    </source>
</evidence>
<dbReference type="InterPro" id="IPR004821">
    <property type="entry name" value="Cyt_trans-like"/>
</dbReference>
<evidence type="ECO:0000256" key="11">
    <source>
        <dbReference type="HAMAP-Rule" id="MF_00244"/>
    </source>
</evidence>
<dbReference type="PANTHER" id="PTHR39321:SF3">
    <property type="entry name" value="PHOSPHOPANTETHEINE ADENYLYLTRANSFERASE"/>
    <property type="match status" value="1"/>
</dbReference>
<evidence type="ECO:0000256" key="3">
    <source>
        <dbReference type="ARBA" id="ARBA00009014"/>
    </source>
</evidence>
<comment type="function">
    <text evidence="1 11">Catalyzes the reversible adenylation of nicotinate mononucleotide (NaMN) to nicotinic acid adenine dinucleotide (NaAD).</text>
</comment>
<dbReference type="Gene3D" id="3.40.50.620">
    <property type="entry name" value="HUPs"/>
    <property type="match status" value="1"/>
</dbReference>
<dbReference type="Pfam" id="PF01467">
    <property type="entry name" value="CTP_transf_like"/>
    <property type="match status" value="1"/>
</dbReference>
<reference evidence="13 14" key="1">
    <citation type="submission" date="2020-08" db="EMBL/GenBank/DDBJ databases">
        <title>Genomic Encyclopedia of Type Strains, Phase IV (KMG-IV): sequencing the most valuable type-strain genomes for metagenomic binning, comparative biology and taxonomic classification.</title>
        <authorList>
            <person name="Goeker M."/>
        </authorList>
    </citation>
    <scope>NUCLEOTIDE SEQUENCE [LARGE SCALE GENOMIC DNA]</scope>
    <source>
        <strain evidence="13 14">DSM 103725</strain>
    </source>
</reference>
<gene>
    <name evidence="11" type="primary">nadD</name>
    <name evidence="13" type="ORF">HNQ40_000217</name>
</gene>
<keyword evidence="8 11" id="KW-0067">ATP-binding</keyword>
<dbReference type="GO" id="GO:0005524">
    <property type="term" value="F:ATP binding"/>
    <property type="evidence" value="ECO:0007669"/>
    <property type="project" value="UniProtKB-KW"/>
</dbReference>
<organism evidence="13 14">
    <name type="scientific">Algisphaera agarilytica</name>
    <dbReference type="NCBI Taxonomy" id="1385975"/>
    <lineage>
        <taxon>Bacteria</taxon>
        <taxon>Pseudomonadati</taxon>
        <taxon>Planctomycetota</taxon>
        <taxon>Phycisphaerae</taxon>
        <taxon>Phycisphaerales</taxon>
        <taxon>Phycisphaeraceae</taxon>
        <taxon>Algisphaera</taxon>
    </lineage>
</organism>
<comment type="pathway">
    <text evidence="2 11">Cofactor biosynthesis; NAD(+) biosynthesis; deamido-NAD(+) from nicotinate D-ribonucleotide: step 1/1.</text>
</comment>
<evidence type="ECO:0000313" key="13">
    <source>
        <dbReference type="EMBL" id="MBB6428411.1"/>
    </source>
</evidence>
<dbReference type="SUPFAM" id="SSF52374">
    <property type="entry name" value="Nucleotidylyl transferase"/>
    <property type="match status" value="1"/>
</dbReference>
<dbReference type="RefSeq" id="WP_184675525.1">
    <property type="nucleotide sequence ID" value="NZ_JACHGY010000001.1"/>
</dbReference>
<evidence type="ECO:0000256" key="4">
    <source>
        <dbReference type="ARBA" id="ARBA00022642"/>
    </source>
</evidence>
<dbReference type="Proteomes" id="UP000541810">
    <property type="component" value="Unassembled WGS sequence"/>
</dbReference>
<comment type="similarity">
    <text evidence="3 11">Belongs to the NadD family.</text>
</comment>
<keyword evidence="14" id="KW-1185">Reference proteome</keyword>
<keyword evidence="7 11" id="KW-0547">Nucleotide-binding</keyword>
<keyword evidence="4 11" id="KW-0662">Pyridine nucleotide biosynthesis</keyword>
<dbReference type="InterPro" id="IPR014729">
    <property type="entry name" value="Rossmann-like_a/b/a_fold"/>
</dbReference>
<evidence type="ECO:0000256" key="6">
    <source>
        <dbReference type="ARBA" id="ARBA00022695"/>
    </source>
</evidence>
<dbReference type="EMBL" id="JACHGY010000001">
    <property type="protein sequence ID" value="MBB6428411.1"/>
    <property type="molecule type" value="Genomic_DNA"/>
</dbReference>
<accession>A0A7X0H361</accession>
<keyword evidence="6 11" id="KW-0548">Nucleotidyltransferase</keyword>
<evidence type="ECO:0000256" key="5">
    <source>
        <dbReference type="ARBA" id="ARBA00022679"/>
    </source>
</evidence>
<proteinExistence type="inferred from homology"/>
<evidence type="ECO:0000256" key="9">
    <source>
        <dbReference type="ARBA" id="ARBA00023027"/>
    </source>
</evidence>
<dbReference type="UniPathway" id="UPA00253">
    <property type="reaction ID" value="UER00332"/>
</dbReference>
<dbReference type="GO" id="GO:0009435">
    <property type="term" value="P:NAD+ biosynthetic process"/>
    <property type="evidence" value="ECO:0007669"/>
    <property type="project" value="UniProtKB-UniRule"/>
</dbReference>
<dbReference type="NCBIfam" id="TIGR00482">
    <property type="entry name" value="nicotinate (nicotinamide) nucleotide adenylyltransferase"/>
    <property type="match status" value="1"/>
</dbReference>
<evidence type="ECO:0000256" key="7">
    <source>
        <dbReference type="ARBA" id="ARBA00022741"/>
    </source>
</evidence>
<comment type="caution">
    <text evidence="13">The sequence shown here is derived from an EMBL/GenBank/DDBJ whole genome shotgun (WGS) entry which is preliminary data.</text>
</comment>
<sequence>MPESASPDLTPYRRLLIFGGSFDPPHVAHVDLPRRVASAIGADVVAYIPAGKAPHKLDKQQTDPAHRLAMLRLALAEEPHILVLTDELDRVADGRPSYTVDTLEALKQRLHPDAEMRLLIGTDQVAIFEKWYQWERVIELAEPVVMMRPPETPRDLPEDWRQRVVEVPITDVSSTAVRERVAAGQSLDGWVHPGVADYIQEHGLYQD</sequence>
<evidence type="ECO:0000256" key="1">
    <source>
        <dbReference type="ARBA" id="ARBA00002324"/>
    </source>
</evidence>
<protein>
    <recommendedName>
        <fullName evidence="11">Probable nicotinate-nucleotide adenylyltransferase</fullName>
        <ecNumber evidence="11">2.7.7.18</ecNumber>
    </recommendedName>
    <alternativeName>
        <fullName evidence="11">Deamido-NAD(+) diphosphorylase</fullName>
    </alternativeName>
    <alternativeName>
        <fullName evidence="11">Deamido-NAD(+) pyrophosphorylase</fullName>
    </alternativeName>
    <alternativeName>
        <fullName evidence="11">Nicotinate mononucleotide adenylyltransferase</fullName>
        <shortName evidence="11">NaMN adenylyltransferase</shortName>
    </alternativeName>
</protein>
<dbReference type="HAMAP" id="MF_00244">
    <property type="entry name" value="NaMN_adenylyltr"/>
    <property type="match status" value="1"/>
</dbReference>
<evidence type="ECO:0000313" key="14">
    <source>
        <dbReference type="Proteomes" id="UP000541810"/>
    </source>
</evidence>
<evidence type="ECO:0000256" key="2">
    <source>
        <dbReference type="ARBA" id="ARBA00005019"/>
    </source>
</evidence>
<keyword evidence="9 11" id="KW-0520">NAD</keyword>
<dbReference type="CDD" id="cd02165">
    <property type="entry name" value="NMNAT"/>
    <property type="match status" value="1"/>
</dbReference>
<evidence type="ECO:0000256" key="8">
    <source>
        <dbReference type="ARBA" id="ARBA00022840"/>
    </source>
</evidence>
<dbReference type="NCBIfam" id="TIGR00125">
    <property type="entry name" value="cyt_tran_rel"/>
    <property type="match status" value="1"/>
</dbReference>
<dbReference type="EC" id="2.7.7.18" evidence="11"/>